<feature type="compositionally biased region" description="Low complexity" evidence="1">
    <location>
        <begin position="365"/>
        <end position="384"/>
    </location>
</feature>
<evidence type="ECO:0000313" key="3">
    <source>
        <dbReference type="EnsemblProtists" id="EKX44447"/>
    </source>
</evidence>
<evidence type="ECO:0000313" key="2">
    <source>
        <dbReference type="EMBL" id="EKX44447.1"/>
    </source>
</evidence>
<dbReference type="Proteomes" id="UP000011087">
    <property type="component" value="Unassembled WGS sequence"/>
</dbReference>
<feature type="compositionally biased region" description="Basic residues" evidence="1">
    <location>
        <begin position="430"/>
        <end position="456"/>
    </location>
</feature>
<name>L1J7Z2_GUITC</name>
<reference evidence="4" key="2">
    <citation type="submission" date="2012-11" db="EMBL/GenBank/DDBJ databases">
        <authorList>
            <person name="Kuo A."/>
            <person name="Curtis B.A."/>
            <person name="Tanifuji G."/>
            <person name="Burki F."/>
            <person name="Gruber A."/>
            <person name="Irimia M."/>
            <person name="Maruyama S."/>
            <person name="Arias M.C."/>
            <person name="Ball S.G."/>
            <person name="Gile G.H."/>
            <person name="Hirakawa Y."/>
            <person name="Hopkins J.F."/>
            <person name="Rensing S.A."/>
            <person name="Schmutz J."/>
            <person name="Symeonidi A."/>
            <person name="Elias M."/>
            <person name="Eveleigh R.J."/>
            <person name="Herman E.K."/>
            <person name="Klute M.J."/>
            <person name="Nakayama T."/>
            <person name="Obornik M."/>
            <person name="Reyes-Prieto A."/>
            <person name="Armbrust E.V."/>
            <person name="Aves S.J."/>
            <person name="Beiko R.G."/>
            <person name="Coutinho P."/>
            <person name="Dacks J.B."/>
            <person name="Durnford D.G."/>
            <person name="Fast N.M."/>
            <person name="Green B.R."/>
            <person name="Grisdale C."/>
            <person name="Hempe F."/>
            <person name="Henrissat B."/>
            <person name="Hoppner M.P."/>
            <person name="Ishida K.-I."/>
            <person name="Kim E."/>
            <person name="Koreny L."/>
            <person name="Kroth P.G."/>
            <person name="Liu Y."/>
            <person name="Malik S.-B."/>
            <person name="Maier U.G."/>
            <person name="McRose D."/>
            <person name="Mock T."/>
            <person name="Neilson J.A."/>
            <person name="Onodera N.T."/>
            <person name="Poole A.M."/>
            <person name="Pritham E.J."/>
            <person name="Richards T.A."/>
            <person name="Rocap G."/>
            <person name="Roy S.W."/>
            <person name="Sarai C."/>
            <person name="Schaack S."/>
            <person name="Shirato S."/>
            <person name="Slamovits C.H."/>
            <person name="Spencer D.F."/>
            <person name="Suzuki S."/>
            <person name="Worden A.Z."/>
            <person name="Zauner S."/>
            <person name="Barry K."/>
            <person name="Bell C."/>
            <person name="Bharti A.K."/>
            <person name="Crow J.A."/>
            <person name="Grimwood J."/>
            <person name="Kramer R."/>
            <person name="Lindquist E."/>
            <person name="Lucas S."/>
            <person name="Salamov A."/>
            <person name="McFadden G.I."/>
            <person name="Lane C.E."/>
            <person name="Keeling P.J."/>
            <person name="Gray M.W."/>
            <person name="Grigoriev I.V."/>
            <person name="Archibald J.M."/>
        </authorList>
    </citation>
    <scope>NUCLEOTIDE SEQUENCE</scope>
    <source>
        <strain evidence="4">CCMP2712</strain>
    </source>
</reference>
<feature type="compositionally biased region" description="Basic and acidic residues" evidence="1">
    <location>
        <begin position="334"/>
        <end position="351"/>
    </location>
</feature>
<reference evidence="3" key="3">
    <citation type="submission" date="2016-03" db="UniProtKB">
        <authorList>
            <consortium name="EnsemblProtists"/>
        </authorList>
    </citation>
    <scope>IDENTIFICATION</scope>
</reference>
<organism evidence="2">
    <name type="scientific">Guillardia theta (strain CCMP2712)</name>
    <name type="common">Cryptophyte</name>
    <dbReference type="NCBI Taxonomy" id="905079"/>
    <lineage>
        <taxon>Eukaryota</taxon>
        <taxon>Cryptophyceae</taxon>
        <taxon>Pyrenomonadales</taxon>
        <taxon>Geminigeraceae</taxon>
        <taxon>Guillardia</taxon>
    </lineage>
</organism>
<feature type="compositionally biased region" description="Polar residues" evidence="1">
    <location>
        <begin position="23"/>
        <end position="45"/>
    </location>
</feature>
<feature type="compositionally biased region" description="Basic residues" evidence="1">
    <location>
        <begin position="467"/>
        <end position="484"/>
    </location>
</feature>
<dbReference type="EMBL" id="JH993004">
    <property type="protein sequence ID" value="EKX44447.1"/>
    <property type="molecule type" value="Genomic_DNA"/>
</dbReference>
<protein>
    <submittedName>
        <fullName evidence="2 3">Uncharacterized protein</fullName>
    </submittedName>
</protein>
<feature type="compositionally biased region" description="Acidic residues" evidence="1">
    <location>
        <begin position="292"/>
        <end position="313"/>
    </location>
</feature>
<feature type="region of interest" description="Disordered" evidence="1">
    <location>
        <begin position="414"/>
        <end position="484"/>
    </location>
</feature>
<feature type="compositionally biased region" description="Polar residues" evidence="1">
    <location>
        <begin position="203"/>
        <end position="222"/>
    </location>
</feature>
<feature type="region of interest" description="Disordered" evidence="1">
    <location>
        <begin position="1"/>
        <end position="45"/>
    </location>
</feature>
<reference evidence="2 4" key="1">
    <citation type="journal article" date="2012" name="Nature">
        <title>Algal genomes reveal evolutionary mosaicism and the fate of nucleomorphs.</title>
        <authorList>
            <consortium name="DOE Joint Genome Institute"/>
            <person name="Curtis B.A."/>
            <person name="Tanifuji G."/>
            <person name="Burki F."/>
            <person name="Gruber A."/>
            <person name="Irimia M."/>
            <person name="Maruyama S."/>
            <person name="Arias M.C."/>
            <person name="Ball S.G."/>
            <person name="Gile G.H."/>
            <person name="Hirakawa Y."/>
            <person name="Hopkins J.F."/>
            <person name="Kuo A."/>
            <person name="Rensing S.A."/>
            <person name="Schmutz J."/>
            <person name="Symeonidi A."/>
            <person name="Elias M."/>
            <person name="Eveleigh R.J."/>
            <person name="Herman E.K."/>
            <person name="Klute M.J."/>
            <person name="Nakayama T."/>
            <person name="Obornik M."/>
            <person name="Reyes-Prieto A."/>
            <person name="Armbrust E.V."/>
            <person name="Aves S.J."/>
            <person name="Beiko R.G."/>
            <person name="Coutinho P."/>
            <person name="Dacks J.B."/>
            <person name="Durnford D.G."/>
            <person name="Fast N.M."/>
            <person name="Green B.R."/>
            <person name="Grisdale C.J."/>
            <person name="Hempel F."/>
            <person name="Henrissat B."/>
            <person name="Hoppner M.P."/>
            <person name="Ishida K."/>
            <person name="Kim E."/>
            <person name="Koreny L."/>
            <person name="Kroth P.G."/>
            <person name="Liu Y."/>
            <person name="Malik S.B."/>
            <person name="Maier U.G."/>
            <person name="McRose D."/>
            <person name="Mock T."/>
            <person name="Neilson J.A."/>
            <person name="Onodera N.T."/>
            <person name="Poole A.M."/>
            <person name="Pritham E.J."/>
            <person name="Richards T.A."/>
            <person name="Rocap G."/>
            <person name="Roy S.W."/>
            <person name="Sarai C."/>
            <person name="Schaack S."/>
            <person name="Shirato S."/>
            <person name="Slamovits C.H."/>
            <person name="Spencer D.F."/>
            <person name="Suzuki S."/>
            <person name="Worden A.Z."/>
            <person name="Zauner S."/>
            <person name="Barry K."/>
            <person name="Bell C."/>
            <person name="Bharti A.K."/>
            <person name="Crow J.A."/>
            <person name="Grimwood J."/>
            <person name="Kramer R."/>
            <person name="Lindquist E."/>
            <person name="Lucas S."/>
            <person name="Salamov A."/>
            <person name="McFadden G.I."/>
            <person name="Lane C.E."/>
            <person name="Keeling P.J."/>
            <person name="Gray M.W."/>
            <person name="Grigoriev I.V."/>
            <person name="Archibald J.M."/>
        </authorList>
    </citation>
    <scope>NUCLEOTIDE SEQUENCE</scope>
    <source>
        <strain evidence="2 4">CCMP2712</strain>
    </source>
</reference>
<dbReference type="HOGENOM" id="CLU_564366_0_0_1"/>
<gene>
    <name evidence="2" type="ORF">GUITHDRAFT_109570</name>
</gene>
<accession>L1J7Z2</accession>
<keyword evidence="4" id="KW-1185">Reference proteome</keyword>
<evidence type="ECO:0000256" key="1">
    <source>
        <dbReference type="SAM" id="MobiDB-lite"/>
    </source>
</evidence>
<dbReference type="RefSeq" id="XP_005831427.1">
    <property type="nucleotide sequence ID" value="XM_005831370.1"/>
</dbReference>
<sequence length="484" mass="53230">MGSSSTRRSAQRDRNVDAARLSSVVQDVKNVSQEESSSTGRGTQMKITDAFMTPKTVLKSKPLQVEKKESRPVERDSAADCMCIDDDIPASKSPPCTIQKNVHLKSELSAKLFVTPQHSKARHEGSEVSKTRMGVCLAKDPIMDLTLCEPESSHSTASSELKRPKEIGTFVSDNKKRCTDESLDNVPDFDFTLPCSPPRQFRNADTQQTAESNVAHGASSSRRTGRALSLQPRFTHSTRDRRFSWSTGGAQIESDHSLSGIPTTSEVTNDSTSIRGSWIDHMNENELVNFSSDDEGEAEGNESQGSDESDSDSDISSIVGMLLTDEQLARMRDMRQNETTDSRPRHGDQGESRMNSSRIHEGSRTSKGSGRSRLPNGNGLSQSGNGNGYWITERYGALQGQYRHVFVDGEGRKLTGKAAWAASRGTGVTKSRKRRFKKSGKSKKKGFGSKKFKGRSKPNGNIDSKGPPKKPSMRKPKSTFKKEK</sequence>
<dbReference type="GeneID" id="17301211"/>
<evidence type="ECO:0000313" key="4">
    <source>
        <dbReference type="Proteomes" id="UP000011087"/>
    </source>
</evidence>
<feature type="region of interest" description="Disordered" evidence="1">
    <location>
        <begin position="334"/>
        <end position="386"/>
    </location>
</feature>
<feature type="region of interest" description="Disordered" evidence="1">
    <location>
        <begin position="194"/>
        <end position="316"/>
    </location>
</feature>
<feature type="compositionally biased region" description="Polar residues" evidence="1">
    <location>
        <begin position="260"/>
        <end position="275"/>
    </location>
</feature>
<dbReference type="AlphaFoldDB" id="L1J7Z2"/>
<dbReference type="PaxDb" id="55529-EKX44447"/>
<dbReference type="EnsemblProtists" id="EKX44447">
    <property type="protein sequence ID" value="EKX44447"/>
    <property type="gene ID" value="GUITHDRAFT_109570"/>
</dbReference>
<dbReference type="KEGG" id="gtt:GUITHDRAFT_109570"/>
<proteinExistence type="predicted"/>